<evidence type="ECO:0000313" key="2">
    <source>
        <dbReference type="EMBL" id="MCS0589732.1"/>
    </source>
</evidence>
<feature type="signal peptide" evidence="1">
    <location>
        <begin position="1"/>
        <end position="21"/>
    </location>
</feature>
<comment type="caution">
    <text evidence="2">The sequence shown here is derived from an EMBL/GenBank/DDBJ whole genome shotgun (WGS) entry which is preliminary data.</text>
</comment>
<sequence length="350" mass="36066">MFARSALIAALLSATTASVSAMMVQEWQPTPSGTTAELRGLSVVSDKVAWASGAKGTVLRTVDGATWQAMQVPDADKIDFRDIHAIDAKTAIVMGAGPGAASRIYRTDDGGRSWRLMTTNQVAEGFWDAMAFWDKDNGILFGDPVKGSFQVYTTSDGGASWREVAAKGLEAMPSEGAFAASGTCLTVAGTRDAWIATGGGANSRVFHSADRGKTWRAASTPIPAGAPARGVFSVAFLNPKEGFAAGGDYKETRMAGINGAVTADGGATWTPVAVQPAGYMSVVVPVPGAPRALVAGGLAGSGYSRDGGKSWTELDRTPLNTVGFANPSAGWAVGPKGLVMKFIGPALNAR</sequence>
<evidence type="ECO:0000256" key="1">
    <source>
        <dbReference type="SAM" id="SignalP"/>
    </source>
</evidence>
<keyword evidence="3" id="KW-1185">Reference proteome</keyword>
<reference evidence="2 3" key="1">
    <citation type="submission" date="2022-08" db="EMBL/GenBank/DDBJ databases">
        <title>Reclassification of Massilia species as members of the genera Telluria, Duganella, Pseudoduganella, Mokoshia gen. nov. and Zemynaea gen. nov. using orthogonal and non-orthogonal genome-based approaches.</title>
        <authorList>
            <person name="Bowman J.P."/>
        </authorList>
    </citation>
    <scope>NUCLEOTIDE SEQUENCE [LARGE SCALE GENOMIC DNA]</scope>
    <source>
        <strain evidence="2 3">LMG 28164</strain>
    </source>
</reference>
<proteinExistence type="predicted"/>
<dbReference type="CDD" id="cd15482">
    <property type="entry name" value="Sialidase_non-viral"/>
    <property type="match status" value="2"/>
</dbReference>
<gene>
    <name evidence="2" type="ORF">NX782_11015</name>
</gene>
<dbReference type="RefSeq" id="WP_258845497.1">
    <property type="nucleotide sequence ID" value="NZ_JANUGX010000011.1"/>
</dbReference>
<dbReference type="PANTHER" id="PTHR47199">
    <property type="entry name" value="PHOTOSYSTEM II STABILITY/ASSEMBLY FACTOR HCF136, CHLOROPLASTIC"/>
    <property type="match status" value="1"/>
</dbReference>
<organism evidence="2 3">
    <name type="scientific">Massilia norwichensis</name>
    <dbReference type="NCBI Taxonomy" id="1442366"/>
    <lineage>
        <taxon>Bacteria</taxon>
        <taxon>Pseudomonadati</taxon>
        <taxon>Pseudomonadota</taxon>
        <taxon>Betaproteobacteria</taxon>
        <taxon>Burkholderiales</taxon>
        <taxon>Oxalobacteraceae</taxon>
        <taxon>Telluria group</taxon>
        <taxon>Massilia</taxon>
    </lineage>
</organism>
<dbReference type="InterPro" id="IPR015943">
    <property type="entry name" value="WD40/YVTN_repeat-like_dom_sf"/>
</dbReference>
<dbReference type="Proteomes" id="UP001205560">
    <property type="component" value="Unassembled WGS sequence"/>
</dbReference>
<name>A0ABT2A6D9_9BURK</name>
<keyword evidence="1" id="KW-0732">Signal</keyword>
<dbReference type="PANTHER" id="PTHR47199:SF2">
    <property type="entry name" value="PHOTOSYSTEM II STABILITY_ASSEMBLY FACTOR HCF136, CHLOROPLASTIC"/>
    <property type="match status" value="1"/>
</dbReference>
<dbReference type="EMBL" id="JANUGX010000011">
    <property type="protein sequence ID" value="MCS0589732.1"/>
    <property type="molecule type" value="Genomic_DNA"/>
</dbReference>
<dbReference type="SUPFAM" id="SSF110296">
    <property type="entry name" value="Oligoxyloglucan reducing end-specific cellobiohydrolase"/>
    <property type="match status" value="1"/>
</dbReference>
<accession>A0ABT2A6D9</accession>
<feature type="chain" id="PRO_5045052427" description="Glycosyl hydrolase" evidence="1">
    <location>
        <begin position="22"/>
        <end position="350"/>
    </location>
</feature>
<evidence type="ECO:0000313" key="3">
    <source>
        <dbReference type="Proteomes" id="UP001205560"/>
    </source>
</evidence>
<evidence type="ECO:0008006" key="4">
    <source>
        <dbReference type="Google" id="ProtNLM"/>
    </source>
</evidence>
<dbReference type="Gene3D" id="2.130.10.10">
    <property type="entry name" value="YVTN repeat-like/Quinoprotein amine dehydrogenase"/>
    <property type="match status" value="2"/>
</dbReference>
<protein>
    <recommendedName>
        <fullName evidence="4">Glycosyl hydrolase</fullName>
    </recommendedName>
</protein>